<comment type="similarity">
    <text evidence="1 4">Belongs to the 5-formyltetrahydrofolate cyclo-ligase family.</text>
</comment>
<dbReference type="Gene3D" id="3.40.50.10420">
    <property type="entry name" value="NagB/RpiA/CoA transferase-like"/>
    <property type="match status" value="1"/>
</dbReference>
<name>A0ABN2JQP3_9ACTN</name>
<evidence type="ECO:0000313" key="5">
    <source>
        <dbReference type="EMBL" id="GAA1735792.1"/>
    </source>
</evidence>
<evidence type="ECO:0000256" key="4">
    <source>
        <dbReference type="RuleBase" id="RU361279"/>
    </source>
</evidence>
<dbReference type="NCBIfam" id="TIGR02727">
    <property type="entry name" value="MTHFS_bact"/>
    <property type="match status" value="1"/>
</dbReference>
<comment type="catalytic activity">
    <reaction evidence="4">
        <text>(6S)-5-formyl-5,6,7,8-tetrahydrofolate + ATP = (6R)-5,10-methenyltetrahydrofolate + ADP + phosphate</text>
        <dbReference type="Rhea" id="RHEA:10488"/>
        <dbReference type="ChEBI" id="CHEBI:30616"/>
        <dbReference type="ChEBI" id="CHEBI:43474"/>
        <dbReference type="ChEBI" id="CHEBI:57455"/>
        <dbReference type="ChEBI" id="CHEBI:57457"/>
        <dbReference type="ChEBI" id="CHEBI:456216"/>
        <dbReference type="EC" id="6.3.3.2"/>
    </reaction>
</comment>
<evidence type="ECO:0000256" key="1">
    <source>
        <dbReference type="ARBA" id="ARBA00010638"/>
    </source>
</evidence>
<organism evidence="5 6">
    <name type="scientific">Luedemannella helvata</name>
    <dbReference type="NCBI Taxonomy" id="349315"/>
    <lineage>
        <taxon>Bacteria</taxon>
        <taxon>Bacillati</taxon>
        <taxon>Actinomycetota</taxon>
        <taxon>Actinomycetes</taxon>
        <taxon>Micromonosporales</taxon>
        <taxon>Micromonosporaceae</taxon>
        <taxon>Luedemannella</taxon>
    </lineage>
</organism>
<evidence type="ECO:0000256" key="3">
    <source>
        <dbReference type="ARBA" id="ARBA00022840"/>
    </source>
</evidence>
<dbReference type="RefSeq" id="WP_344075830.1">
    <property type="nucleotide sequence ID" value="NZ_BAAALS010000001.1"/>
</dbReference>
<keyword evidence="3 4" id="KW-0067">ATP-binding</keyword>
<proteinExistence type="inferred from homology"/>
<dbReference type="EMBL" id="BAAALS010000001">
    <property type="protein sequence ID" value="GAA1735792.1"/>
    <property type="molecule type" value="Genomic_DNA"/>
</dbReference>
<accession>A0ABN2JQP3</accession>
<evidence type="ECO:0000256" key="2">
    <source>
        <dbReference type="ARBA" id="ARBA00022741"/>
    </source>
</evidence>
<evidence type="ECO:0000313" key="6">
    <source>
        <dbReference type="Proteomes" id="UP001500655"/>
    </source>
</evidence>
<keyword evidence="2 4" id="KW-0547">Nucleotide-binding</keyword>
<dbReference type="InterPro" id="IPR002698">
    <property type="entry name" value="FTHF_cligase"/>
</dbReference>
<keyword evidence="4" id="KW-0479">Metal-binding</keyword>
<dbReference type="SUPFAM" id="SSF100950">
    <property type="entry name" value="NagB/RpiA/CoA transferase-like"/>
    <property type="match status" value="1"/>
</dbReference>
<dbReference type="EC" id="6.3.3.2" evidence="4"/>
<dbReference type="PANTHER" id="PTHR23407:SF1">
    <property type="entry name" value="5-FORMYLTETRAHYDROFOLATE CYCLO-LIGASE"/>
    <property type="match status" value="1"/>
</dbReference>
<dbReference type="PANTHER" id="PTHR23407">
    <property type="entry name" value="ATPASE INHIBITOR/5-FORMYLTETRAHYDROFOLATE CYCLO-LIGASE"/>
    <property type="match status" value="1"/>
</dbReference>
<dbReference type="InterPro" id="IPR037171">
    <property type="entry name" value="NagB/RpiA_transferase-like"/>
</dbReference>
<protein>
    <recommendedName>
        <fullName evidence="4">5-formyltetrahydrofolate cyclo-ligase</fullName>
        <ecNumber evidence="4">6.3.3.2</ecNumber>
    </recommendedName>
</protein>
<reference evidence="5 6" key="1">
    <citation type="journal article" date="2019" name="Int. J. Syst. Evol. Microbiol.">
        <title>The Global Catalogue of Microorganisms (GCM) 10K type strain sequencing project: providing services to taxonomists for standard genome sequencing and annotation.</title>
        <authorList>
            <consortium name="The Broad Institute Genomics Platform"/>
            <consortium name="The Broad Institute Genome Sequencing Center for Infectious Disease"/>
            <person name="Wu L."/>
            <person name="Ma J."/>
        </authorList>
    </citation>
    <scope>NUCLEOTIDE SEQUENCE [LARGE SCALE GENOMIC DNA]</scope>
    <source>
        <strain evidence="5 6">JCM 13249</strain>
    </source>
</reference>
<keyword evidence="4" id="KW-0460">Magnesium</keyword>
<dbReference type="PIRSF" id="PIRSF006806">
    <property type="entry name" value="FTHF_cligase"/>
    <property type="match status" value="1"/>
</dbReference>
<gene>
    <name evidence="5" type="ORF">GCM10009681_02800</name>
</gene>
<comment type="caution">
    <text evidence="5">The sequence shown here is derived from an EMBL/GenBank/DDBJ whole genome shotgun (WGS) entry which is preliminary data.</text>
</comment>
<comment type="cofactor">
    <cofactor evidence="4">
        <name>Mg(2+)</name>
        <dbReference type="ChEBI" id="CHEBI:18420"/>
    </cofactor>
</comment>
<sequence length="184" mass="18891">MTSATGSSGTTKADWRRRLLAARRARSLADRAAADSALVNTLMSTCGERGVRVAAAYSPLLTEPGGPGLLPALASVASSVLIPVLLADRDLDWEAWSATGPLLGKAAIGRADLVVVPAVAVDLRGVRLGRGGGSYDRALTRVAPGALVVALLFDGELVDALPAEPHDRRVDAVITPSGGLRHVG</sequence>
<dbReference type="Pfam" id="PF01812">
    <property type="entry name" value="5-FTHF_cyc-lig"/>
    <property type="match status" value="1"/>
</dbReference>
<dbReference type="Proteomes" id="UP001500655">
    <property type="component" value="Unassembled WGS sequence"/>
</dbReference>
<dbReference type="InterPro" id="IPR024185">
    <property type="entry name" value="FTHF_cligase-like_sf"/>
</dbReference>
<keyword evidence="6" id="KW-1185">Reference proteome</keyword>